<dbReference type="EMBL" id="JAEFBK010000013">
    <property type="protein sequence ID" value="KAG7534461.1"/>
    <property type="molecule type" value="Genomic_DNA"/>
</dbReference>
<comment type="caution">
    <text evidence="3">The sequence shown here is derived from an EMBL/GenBank/DDBJ whole genome shotgun (WGS) entry which is preliminary data.</text>
</comment>
<organism evidence="3 4">
    <name type="scientific">Arabidopsis thaliana x Arabidopsis arenosa</name>
    <dbReference type="NCBI Taxonomy" id="1240361"/>
    <lineage>
        <taxon>Eukaryota</taxon>
        <taxon>Viridiplantae</taxon>
        <taxon>Streptophyta</taxon>
        <taxon>Embryophyta</taxon>
        <taxon>Tracheophyta</taxon>
        <taxon>Spermatophyta</taxon>
        <taxon>Magnoliopsida</taxon>
        <taxon>eudicotyledons</taxon>
        <taxon>Gunneridae</taxon>
        <taxon>Pentapetalae</taxon>
        <taxon>rosids</taxon>
        <taxon>malvids</taxon>
        <taxon>Brassicales</taxon>
        <taxon>Brassicaceae</taxon>
        <taxon>Camelineae</taxon>
        <taxon>Arabidopsis</taxon>
    </lineage>
</organism>
<dbReference type="InterPro" id="IPR006566">
    <property type="entry name" value="FBD"/>
</dbReference>
<dbReference type="Proteomes" id="UP000694240">
    <property type="component" value="Chromosome 13"/>
</dbReference>
<dbReference type="Pfam" id="PF24758">
    <property type="entry name" value="LRR_At5g56370"/>
    <property type="match status" value="1"/>
</dbReference>
<dbReference type="InterPro" id="IPR055411">
    <property type="entry name" value="LRR_FXL15/At3g58940/PEG3-like"/>
</dbReference>
<proteinExistence type="predicted"/>
<protein>
    <submittedName>
        <fullName evidence="3">Leucine-rich repeat 2</fullName>
    </submittedName>
</protein>
<evidence type="ECO:0000313" key="4">
    <source>
        <dbReference type="Proteomes" id="UP000694240"/>
    </source>
</evidence>
<evidence type="ECO:0000259" key="2">
    <source>
        <dbReference type="Pfam" id="PF24758"/>
    </source>
</evidence>
<feature type="domain" description="FBD" evidence="1">
    <location>
        <begin position="334"/>
        <end position="358"/>
    </location>
</feature>
<dbReference type="AlphaFoldDB" id="A0A8T1XTF6"/>
<accession>A0A8T1XTF6</accession>
<dbReference type="PANTHER" id="PTHR31900">
    <property type="entry name" value="F-BOX/RNI SUPERFAMILY PROTEIN-RELATED"/>
    <property type="match status" value="1"/>
</dbReference>
<feature type="domain" description="F-box/LRR-repeat protein 15/At3g58940/PEG3-like LRR" evidence="2">
    <location>
        <begin position="81"/>
        <end position="243"/>
    </location>
</feature>
<name>A0A8T1XTF6_9BRAS</name>
<sequence>MVLSKRWQFLWMFVPKLVYDDSFEKISQLWMMVPKLLYDYQNIEYRRFSRFVDRSLFMNEAPVIETLNFKLGKICGSKDLQMWIRAADKGCVRELIIEINTCSRNKTPVTLPRSLYTCCRMLVTLKLRNAVLVDDTCPISFPSLKKLSLESMKYPDDEFINRLLSGCPVLEDLVVEQCRDDNVAILSIRMPSLKCLFLHKSDNIVKKDAHGFVIDAPSLECLDIVDYSHGFRIVEKKMCKIAKANVDISYPHTEQLLGSLTSAKRLFLCLPTSKDAYPVGSVFNTLVYLKLCICETEWLNLLICVLRDSPNLQALKLNQYHPLRTREPRPCWNEPSSVPECILHSLETFKWVNYEGKKKRN</sequence>
<evidence type="ECO:0000313" key="3">
    <source>
        <dbReference type="EMBL" id="KAG7534461.1"/>
    </source>
</evidence>
<dbReference type="InterPro" id="IPR050232">
    <property type="entry name" value="FBL13/AtMIF1-like"/>
</dbReference>
<dbReference type="Pfam" id="PF08387">
    <property type="entry name" value="FBD"/>
    <property type="match status" value="1"/>
</dbReference>
<gene>
    <name evidence="3" type="ORF">ISN45_Aa08g020130</name>
</gene>
<reference evidence="3 4" key="1">
    <citation type="submission" date="2020-12" db="EMBL/GenBank/DDBJ databases">
        <title>Concerted genomic and epigenomic changes stabilize Arabidopsis allopolyploids.</title>
        <authorList>
            <person name="Chen Z."/>
        </authorList>
    </citation>
    <scope>NUCLEOTIDE SEQUENCE [LARGE SCALE GENOMIC DNA]</scope>
    <source>
        <strain evidence="3">Allo738</strain>
        <tissue evidence="3">Leaf</tissue>
    </source>
</reference>
<keyword evidence="4" id="KW-1185">Reference proteome</keyword>
<evidence type="ECO:0000259" key="1">
    <source>
        <dbReference type="Pfam" id="PF08387"/>
    </source>
</evidence>
<dbReference type="PANTHER" id="PTHR31900:SF29">
    <property type="entry name" value="FBD-LIKE DOMAIN FAMILY PROTEIN"/>
    <property type="match status" value="1"/>
</dbReference>